<reference evidence="1" key="1">
    <citation type="journal article" date="2008" name="Nature">
        <title>The amphioxus genome and the evolution of the chordate karyotype.</title>
        <authorList>
            <consortium name="US DOE Joint Genome Institute (JGI-PGF)"/>
            <person name="Putnam N.H."/>
            <person name="Butts T."/>
            <person name="Ferrier D.E.K."/>
            <person name="Furlong R.F."/>
            <person name="Hellsten U."/>
            <person name="Kawashima T."/>
            <person name="Robinson-Rechavi M."/>
            <person name="Shoguchi E."/>
            <person name="Terry A."/>
            <person name="Yu J.-K."/>
            <person name="Benito-Gutierrez E.L."/>
            <person name="Dubchak I."/>
            <person name="Garcia-Fernandez J."/>
            <person name="Gibson-Brown J.J."/>
            <person name="Grigoriev I.V."/>
            <person name="Horton A.C."/>
            <person name="de Jong P.J."/>
            <person name="Jurka J."/>
            <person name="Kapitonov V.V."/>
            <person name="Kohara Y."/>
            <person name="Kuroki Y."/>
            <person name="Lindquist E."/>
            <person name="Lucas S."/>
            <person name="Osoegawa K."/>
            <person name="Pennacchio L.A."/>
            <person name="Salamov A.A."/>
            <person name="Satou Y."/>
            <person name="Sauka-Spengler T."/>
            <person name="Schmutz J."/>
            <person name="Shin-I T."/>
            <person name="Toyoda A."/>
            <person name="Bronner-Fraser M."/>
            <person name="Fujiyama A."/>
            <person name="Holland L.Z."/>
            <person name="Holland P.W.H."/>
            <person name="Satoh N."/>
            <person name="Rokhsar D.S."/>
        </authorList>
    </citation>
    <scope>NUCLEOTIDE SEQUENCE [LARGE SCALE GENOMIC DNA]</scope>
    <source>
        <strain evidence="1">S238N-H82</strain>
        <tissue evidence="1">Testes</tissue>
    </source>
</reference>
<reference evidence="3 4" key="3">
    <citation type="submission" date="2025-04" db="UniProtKB">
        <authorList>
            <consortium name="RefSeq"/>
        </authorList>
    </citation>
    <scope>IDENTIFICATION</scope>
    <source>
        <strain evidence="3 4">S238N-H82</strain>
        <tissue evidence="3 4">Testes</tissue>
    </source>
</reference>
<dbReference type="RefSeq" id="XP_035692655.1">
    <property type="nucleotide sequence ID" value="XM_035836762.1"/>
</dbReference>
<dbReference type="GeneID" id="118427115"/>
<evidence type="ECO:0000313" key="3">
    <source>
        <dbReference type="RefSeq" id="XP_035692647.1"/>
    </source>
</evidence>
<proteinExistence type="predicted"/>
<dbReference type="OrthoDB" id="40334at2759"/>
<dbReference type="AlphaFoldDB" id="C3Z3J2"/>
<evidence type="ECO:0000313" key="4">
    <source>
        <dbReference type="RefSeq" id="XP_035692655.1"/>
    </source>
</evidence>
<dbReference type="RefSeq" id="XP_035692647.1">
    <property type="nucleotide sequence ID" value="XM_035836754.1"/>
</dbReference>
<reference evidence="2" key="2">
    <citation type="journal article" date="2020" name="Nat. Ecol. Evol.">
        <title>Deeply conserved synteny resolves early events in vertebrate evolution.</title>
        <authorList>
            <person name="Simakov O."/>
            <person name="Marletaz F."/>
            <person name="Yue J.X."/>
            <person name="O'Connell B."/>
            <person name="Jenkins J."/>
            <person name="Brandt A."/>
            <person name="Calef R."/>
            <person name="Tung C.H."/>
            <person name="Huang T.K."/>
            <person name="Schmutz J."/>
            <person name="Satoh N."/>
            <person name="Yu J.K."/>
            <person name="Putnam N.H."/>
            <person name="Green R.E."/>
            <person name="Rokhsar D.S."/>
        </authorList>
    </citation>
    <scope>NUCLEOTIDE SEQUENCE [LARGE SCALE GENOMIC DNA]</scope>
    <source>
        <strain evidence="2">S238N-H82</strain>
    </source>
</reference>
<evidence type="ECO:0000313" key="2">
    <source>
        <dbReference type="Proteomes" id="UP000001554"/>
    </source>
</evidence>
<evidence type="ECO:0000313" key="1">
    <source>
        <dbReference type="EMBL" id="EEN52756.1"/>
    </source>
</evidence>
<organism>
    <name type="scientific">Branchiostoma floridae</name>
    <name type="common">Florida lancelet</name>
    <name type="synonym">Amphioxus</name>
    <dbReference type="NCBI Taxonomy" id="7739"/>
    <lineage>
        <taxon>Eukaryota</taxon>
        <taxon>Metazoa</taxon>
        <taxon>Chordata</taxon>
        <taxon>Cephalochordata</taxon>
        <taxon>Leptocardii</taxon>
        <taxon>Amphioxiformes</taxon>
        <taxon>Branchiostomatidae</taxon>
        <taxon>Branchiostoma</taxon>
    </lineage>
</organism>
<gene>
    <name evidence="3 4" type="primary">LOC118427115</name>
    <name evidence="1" type="ORF">BRAFLDRAFT_120517</name>
</gene>
<sequence length="161" mass="18181">MDKEAVASSPTSLVDNVSKTVSEMEELLERARNFVKGSLDDFMDSRVGCLGGLIGIYHNFYTRLCVKTRLEAERLWEHLYRYPSVQSAVEDLWEVEDQWDTFLQDVDKQLNADRAGGEDLRVGARGPVDVPLVDARTGRSVSLQDYLGSQCLVLVLLRHFA</sequence>
<name>C3Z3J2_BRAFL</name>
<protein>
    <submittedName>
        <fullName evidence="3 4">Uncharacterized protein LOC118427115 isoform X1</fullName>
    </submittedName>
</protein>
<dbReference type="Proteomes" id="UP000001554">
    <property type="component" value="Chromosome 1"/>
</dbReference>
<dbReference type="KEGG" id="bfo:118427115"/>
<dbReference type="STRING" id="7739.C3Z3J2"/>
<accession>C3Z3J2</accession>
<keyword evidence="2" id="KW-1185">Reference proteome</keyword>
<dbReference type="EMBL" id="GG666577">
    <property type="protein sequence ID" value="EEN52756.1"/>
    <property type="molecule type" value="Genomic_DNA"/>
</dbReference>
<dbReference type="eggNOG" id="ENOG502S2R7">
    <property type="taxonomic scope" value="Eukaryota"/>
</dbReference>
<dbReference type="InParanoid" id="C3Z3J2"/>